<evidence type="ECO:0000313" key="8">
    <source>
        <dbReference type="Proteomes" id="UP000532311"/>
    </source>
</evidence>
<proteinExistence type="predicted"/>
<protein>
    <submittedName>
        <fullName evidence="7">Integral membrane protein</fullName>
    </submittedName>
</protein>
<sequence>MKEIRTESIDIGTSSPDDDDAFWLQETKPATTAHRLSRLQKFAVTAHLSTVNFISCAANGLVVIGLPKMAEELNLPDNLAFWPSSVGGLATASTLLLAGSVADVVGQRIINLLGCLINGALMIGCGLIQEALVTRAMPTGRGRNIAFSCLGLSQPLGFSFGLVTGGLLVETMGWRSGWYLYGSSTLLISILSYWIVPKDRYDLTLNPMIQKLKSDVDWVGAFLASAAMTLTSYYLISSIEKGKQVQNIVTLCLGVVSLPLFIGWTHYRTVCRKPPLIPNSIWFNASFTSICGTIFLSFAVLNSLELFSSLFFQEVQLLSATEAAIRILPSLLIGVVLNLTTGLFVHVAPIRLLTICCSLFTAGAPLLMATNKPDRSYWYHSFPAQLLMPISCDITFTVGLIIITNTFPEDKQAVAGAVFNTATQSGNSFGLATMQVVSTLTTKRNSHLAHASALWEGYKASFWVMTGLMILCAAVGGIGLKNVGKIGLRGN</sequence>
<reference evidence="7 8" key="1">
    <citation type="submission" date="2020-05" db="EMBL/GenBank/DDBJ databases">
        <title>Identification and distribution of gene clusters putatively required for synthesis of sphingolipid metabolism inhibitors in phylogenetically diverse species of the filamentous fungus Fusarium.</title>
        <authorList>
            <person name="Kim H.-S."/>
            <person name="Busman M."/>
            <person name="Brown D.W."/>
            <person name="Divon H."/>
            <person name="Uhlig S."/>
            <person name="Proctor R.H."/>
        </authorList>
    </citation>
    <scope>NUCLEOTIDE SEQUENCE [LARGE SCALE GENOMIC DNA]</scope>
    <source>
        <strain evidence="7 8">NRRL 26131</strain>
    </source>
</reference>
<evidence type="ECO:0000256" key="6">
    <source>
        <dbReference type="SAM" id="Phobius"/>
    </source>
</evidence>
<feature type="transmembrane region" description="Helical" evidence="6">
    <location>
        <begin position="460"/>
        <end position="480"/>
    </location>
</feature>
<feature type="transmembrane region" description="Helical" evidence="6">
    <location>
        <begin position="145"/>
        <end position="169"/>
    </location>
</feature>
<dbReference type="GO" id="GO:0016020">
    <property type="term" value="C:membrane"/>
    <property type="evidence" value="ECO:0007669"/>
    <property type="project" value="UniProtKB-SubCell"/>
</dbReference>
<dbReference type="Proteomes" id="UP000532311">
    <property type="component" value="Unassembled WGS sequence"/>
</dbReference>
<evidence type="ECO:0000256" key="2">
    <source>
        <dbReference type="ARBA" id="ARBA00022692"/>
    </source>
</evidence>
<feature type="transmembrane region" description="Helical" evidence="6">
    <location>
        <begin position="79"/>
        <end position="98"/>
    </location>
</feature>
<feature type="transmembrane region" description="Helical" evidence="6">
    <location>
        <begin position="216"/>
        <end position="236"/>
    </location>
</feature>
<dbReference type="GO" id="GO:0022857">
    <property type="term" value="F:transmembrane transporter activity"/>
    <property type="evidence" value="ECO:0007669"/>
    <property type="project" value="InterPro"/>
</dbReference>
<evidence type="ECO:0000256" key="3">
    <source>
        <dbReference type="ARBA" id="ARBA00022989"/>
    </source>
</evidence>
<feature type="transmembrane region" description="Helical" evidence="6">
    <location>
        <begin position="42"/>
        <end position="67"/>
    </location>
</feature>
<organism evidence="7 8">
    <name type="scientific">Fusarium globosum</name>
    <dbReference type="NCBI Taxonomy" id="78864"/>
    <lineage>
        <taxon>Eukaryota</taxon>
        <taxon>Fungi</taxon>
        <taxon>Dikarya</taxon>
        <taxon>Ascomycota</taxon>
        <taxon>Pezizomycotina</taxon>
        <taxon>Sordariomycetes</taxon>
        <taxon>Hypocreomycetidae</taxon>
        <taxon>Hypocreales</taxon>
        <taxon>Nectriaceae</taxon>
        <taxon>Fusarium</taxon>
        <taxon>Fusarium fujikuroi species complex</taxon>
    </lineage>
</organism>
<dbReference type="Pfam" id="PF07690">
    <property type="entry name" value="MFS_1"/>
    <property type="match status" value="1"/>
</dbReference>
<gene>
    <name evidence="7" type="ORF">FGLOB1_13575</name>
</gene>
<keyword evidence="5" id="KW-0325">Glycoprotein</keyword>
<dbReference type="AlphaFoldDB" id="A0A8H5XM89"/>
<dbReference type="SUPFAM" id="SSF103473">
    <property type="entry name" value="MFS general substrate transporter"/>
    <property type="match status" value="1"/>
</dbReference>
<feature type="transmembrane region" description="Helical" evidence="6">
    <location>
        <begin position="350"/>
        <end position="370"/>
    </location>
</feature>
<dbReference type="InterPro" id="IPR011701">
    <property type="entry name" value="MFS"/>
</dbReference>
<dbReference type="PANTHER" id="PTHR42718:SF27">
    <property type="entry name" value="TRANSPORTER, PUTATIVE-RELATED"/>
    <property type="match status" value="1"/>
</dbReference>
<dbReference type="PANTHER" id="PTHR42718">
    <property type="entry name" value="MAJOR FACILITATOR SUPERFAMILY MULTIDRUG TRANSPORTER MFSC"/>
    <property type="match status" value="1"/>
</dbReference>
<evidence type="ECO:0000256" key="1">
    <source>
        <dbReference type="ARBA" id="ARBA00004141"/>
    </source>
</evidence>
<keyword evidence="4 6" id="KW-0472">Membrane</keyword>
<name>A0A8H5XM89_9HYPO</name>
<dbReference type="Gene3D" id="1.20.1250.20">
    <property type="entry name" value="MFS general substrate transporter like domains"/>
    <property type="match status" value="1"/>
</dbReference>
<feature type="transmembrane region" description="Helical" evidence="6">
    <location>
        <begin position="178"/>
        <end position="196"/>
    </location>
</feature>
<dbReference type="InterPro" id="IPR036259">
    <property type="entry name" value="MFS_trans_sf"/>
</dbReference>
<feature type="transmembrane region" description="Helical" evidence="6">
    <location>
        <begin position="382"/>
        <end position="403"/>
    </location>
</feature>
<feature type="transmembrane region" description="Helical" evidence="6">
    <location>
        <begin position="110"/>
        <end position="133"/>
    </location>
</feature>
<accession>A0A8H5XM89</accession>
<comment type="caution">
    <text evidence="7">The sequence shown here is derived from an EMBL/GenBank/DDBJ whole genome shotgun (WGS) entry which is preliminary data.</text>
</comment>
<evidence type="ECO:0000313" key="7">
    <source>
        <dbReference type="EMBL" id="KAF5696369.1"/>
    </source>
</evidence>
<keyword evidence="2 6" id="KW-0812">Transmembrane</keyword>
<feature type="transmembrane region" description="Helical" evidence="6">
    <location>
        <begin position="287"/>
        <end position="312"/>
    </location>
</feature>
<evidence type="ECO:0000256" key="5">
    <source>
        <dbReference type="ARBA" id="ARBA00023180"/>
    </source>
</evidence>
<keyword evidence="8" id="KW-1185">Reference proteome</keyword>
<dbReference type="EMBL" id="JAAQPF010000855">
    <property type="protein sequence ID" value="KAF5696369.1"/>
    <property type="molecule type" value="Genomic_DNA"/>
</dbReference>
<feature type="transmembrane region" description="Helical" evidence="6">
    <location>
        <begin position="248"/>
        <end position="267"/>
    </location>
</feature>
<feature type="transmembrane region" description="Helical" evidence="6">
    <location>
        <begin position="324"/>
        <end position="344"/>
    </location>
</feature>
<evidence type="ECO:0000256" key="4">
    <source>
        <dbReference type="ARBA" id="ARBA00023136"/>
    </source>
</evidence>
<comment type="subcellular location">
    <subcellularLocation>
        <location evidence="1">Membrane</location>
        <topology evidence="1">Multi-pass membrane protein</topology>
    </subcellularLocation>
</comment>
<keyword evidence="3 6" id="KW-1133">Transmembrane helix</keyword>